<feature type="domain" description="AMP-dependent synthetase/ligase" evidence="4">
    <location>
        <begin position="22"/>
        <end position="402"/>
    </location>
</feature>
<dbReference type="AlphaFoldDB" id="W9X7K5"/>
<dbReference type="Gene3D" id="3.30.300.30">
    <property type="match status" value="1"/>
</dbReference>
<dbReference type="InterPro" id="IPR042099">
    <property type="entry name" value="ANL_N_sf"/>
</dbReference>
<dbReference type="InterPro" id="IPR000873">
    <property type="entry name" value="AMP-dep_synth/lig_dom"/>
</dbReference>
<keyword evidence="3" id="KW-0472">Membrane</keyword>
<dbReference type="eggNOG" id="KOG1176">
    <property type="taxonomic scope" value="Eukaryota"/>
</dbReference>
<evidence type="ECO:0000259" key="5">
    <source>
        <dbReference type="Pfam" id="PF13193"/>
    </source>
</evidence>
<dbReference type="RefSeq" id="XP_007742828.1">
    <property type="nucleotide sequence ID" value="XM_007744638.1"/>
</dbReference>
<keyword evidence="7" id="KW-1185">Reference proteome</keyword>
<organism evidence="6 7">
    <name type="scientific">Cladophialophora psammophila CBS 110553</name>
    <dbReference type="NCBI Taxonomy" id="1182543"/>
    <lineage>
        <taxon>Eukaryota</taxon>
        <taxon>Fungi</taxon>
        <taxon>Dikarya</taxon>
        <taxon>Ascomycota</taxon>
        <taxon>Pezizomycotina</taxon>
        <taxon>Eurotiomycetes</taxon>
        <taxon>Chaetothyriomycetidae</taxon>
        <taxon>Chaetothyriales</taxon>
        <taxon>Herpotrichiellaceae</taxon>
        <taxon>Cladophialophora</taxon>
    </lineage>
</organism>
<dbReference type="InterPro" id="IPR020845">
    <property type="entry name" value="AMP-binding_CS"/>
</dbReference>
<dbReference type="GO" id="GO:0016405">
    <property type="term" value="F:CoA-ligase activity"/>
    <property type="evidence" value="ECO:0007669"/>
    <property type="project" value="TreeGrafter"/>
</dbReference>
<dbReference type="CDD" id="cd05911">
    <property type="entry name" value="Firefly_Luc_like"/>
    <property type="match status" value="1"/>
</dbReference>
<evidence type="ECO:0008006" key="8">
    <source>
        <dbReference type="Google" id="ProtNLM"/>
    </source>
</evidence>
<dbReference type="OrthoDB" id="6509636at2759"/>
<dbReference type="STRING" id="1182543.W9X7K5"/>
<evidence type="ECO:0000256" key="3">
    <source>
        <dbReference type="SAM" id="Phobius"/>
    </source>
</evidence>
<dbReference type="Gene3D" id="3.40.50.12780">
    <property type="entry name" value="N-terminal domain of ligase-like"/>
    <property type="match status" value="1"/>
</dbReference>
<evidence type="ECO:0000313" key="7">
    <source>
        <dbReference type="Proteomes" id="UP000019471"/>
    </source>
</evidence>
<dbReference type="Pfam" id="PF00501">
    <property type="entry name" value="AMP-binding"/>
    <property type="match status" value="1"/>
</dbReference>
<accession>W9X7K5</accession>
<keyword evidence="3" id="KW-0812">Transmembrane</keyword>
<evidence type="ECO:0000256" key="2">
    <source>
        <dbReference type="ARBA" id="ARBA00022598"/>
    </source>
</evidence>
<proteinExistence type="inferred from homology"/>
<keyword evidence="3" id="KW-1133">Transmembrane helix</keyword>
<dbReference type="HOGENOM" id="CLU_000022_59_2_1"/>
<evidence type="ECO:0000256" key="1">
    <source>
        <dbReference type="ARBA" id="ARBA00006432"/>
    </source>
</evidence>
<dbReference type="PROSITE" id="PS00455">
    <property type="entry name" value="AMP_BINDING"/>
    <property type="match status" value="1"/>
</dbReference>
<feature type="domain" description="AMP-binding enzyme C-terminal" evidence="5">
    <location>
        <begin position="454"/>
        <end position="534"/>
    </location>
</feature>
<name>W9X7K5_9EURO</name>
<keyword evidence="2" id="KW-0436">Ligase</keyword>
<dbReference type="Proteomes" id="UP000019471">
    <property type="component" value="Unassembled WGS sequence"/>
</dbReference>
<comment type="similarity">
    <text evidence="1">Belongs to the ATP-dependent AMP-binding enzyme family.</text>
</comment>
<feature type="transmembrane region" description="Helical" evidence="3">
    <location>
        <begin position="244"/>
        <end position="267"/>
    </location>
</feature>
<evidence type="ECO:0000313" key="6">
    <source>
        <dbReference type="EMBL" id="EXJ72881.1"/>
    </source>
</evidence>
<comment type="caution">
    <text evidence="6">The sequence shown here is derived from an EMBL/GenBank/DDBJ whole genome shotgun (WGS) entry which is preliminary data.</text>
</comment>
<sequence>MVSSSPYPLIHIPNVDLWEFLFERQDREWPDTQTIYVSPDEGRVSTFCDVKADALRFGASLVSSWNWQKGDALSLFLFNSIHTPALIWGCHWAGGVVVPSSPTCTAREYAFQLVDSRAKAIVTSESLLHTVVNAAWFARIPKDRILVVDERTIGDSYFSRPSDIQQHDTPDAVLKRHVRLDPTLDHAFICYTSGTTGLSKGVALTHTNIIANVLQNRACDADYLTWNGGAADGRPDRIMAFLPFYHIYGLTALVHVAMFAGLTAVVMPSFDLKKFCEYVEKYQVTFSNVVPPVVLLLAKHPIVEEYDLSSLKMLMSGAAPLTKDLAESVYHRIGVPIKQGYGLTETSPTTHLQSWNSWNLYGSIGQLLPNQLAKYVDLHGNEVPKRHIGELWIKGPNIFRGYVGNPSATRDAFSPDGFFRTGDIGYEDEQGNFFITGRIGEIFKVDGYDVSPAELEGLLLGHPKINDVAVMGIYDGETCTERPRAYVFPVSGVHPTPEIEREIFDWLNERVSSHKRLTGGIRWVMGIPKTSSGKILRRVLRDMVEGAEKIRPQV</sequence>
<evidence type="ECO:0000259" key="4">
    <source>
        <dbReference type="Pfam" id="PF00501"/>
    </source>
</evidence>
<dbReference type="SUPFAM" id="SSF56801">
    <property type="entry name" value="Acetyl-CoA synthetase-like"/>
    <property type="match status" value="1"/>
</dbReference>
<dbReference type="EMBL" id="AMGX01000005">
    <property type="protein sequence ID" value="EXJ72881.1"/>
    <property type="molecule type" value="Genomic_DNA"/>
</dbReference>
<dbReference type="Pfam" id="PF13193">
    <property type="entry name" value="AMP-binding_C"/>
    <property type="match status" value="1"/>
</dbReference>
<gene>
    <name evidence="6" type="ORF">A1O5_04029</name>
</gene>
<dbReference type="GeneID" id="19188755"/>
<dbReference type="PANTHER" id="PTHR24096">
    <property type="entry name" value="LONG-CHAIN-FATTY-ACID--COA LIGASE"/>
    <property type="match status" value="1"/>
</dbReference>
<protein>
    <recommendedName>
        <fullName evidence="8">4-coumarate-CoA ligase</fullName>
    </recommendedName>
</protein>
<dbReference type="InterPro" id="IPR025110">
    <property type="entry name" value="AMP-bd_C"/>
</dbReference>
<dbReference type="PANTHER" id="PTHR24096:SF149">
    <property type="entry name" value="AMP-BINDING DOMAIN-CONTAINING PROTEIN-RELATED"/>
    <property type="match status" value="1"/>
</dbReference>
<reference evidence="6 7" key="1">
    <citation type="submission" date="2013-03" db="EMBL/GenBank/DDBJ databases">
        <title>The Genome Sequence of Cladophialophora psammophila CBS 110553.</title>
        <authorList>
            <consortium name="The Broad Institute Genomics Platform"/>
            <person name="Cuomo C."/>
            <person name="de Hoog S."/>
            <person name="Gorbushina A."/>
            <person name="Walker B."/>
            <person name="Young S.K."/>
            <person name="Zeng Q."/>
            <person name="Gargeya S."/>
            <person name="Fitzgerald M."/>
            <person name="Haas B."/>
            <person name="Abouelleil A."/>
            <person name="Allen A.W."/>
            <person name="Alvarado L."/>
            <person name="Arachchi H.M."/>
            <person name="Berlin A.M."/>
            <person name="Chapman S.B."/>
            <person name="Gainer-Dewar J."/>
            <person name="Goldberg J."/>
            <person name="Griggs A."/>
            <person name="Gujja S."/>
            <person name="Hansen M."/>
            <person name="Howarth C."/>
            <person name="Imamovic A."/>
            <person name="Ireland A."/>
            <person name="Larimer J."/>
            <person name="McCowan C."/>
            <person name="Murphy C."/>
            <person name="Pearson M."/>
            <person name="Poon T.W."/>
            <person name="Priest M."/>
            <person name="Roberts A."/>
            <person name="Saif S."/>
            <person name="Shea T."/>
            <person name="Sisk P."/>
            <person name="Sykes S."/>
            <person name="Wortman J."/>
            <person name="Nusbaum C."/>
            <person name="Birren B."/>
        </authorList>
    </citation>
    <scope>NUCLEOTIDE SEQUENCE [LARGE SCALE GENOMIC DNA]</scope>
    <source>
        <strain evidence="6 7">CBS 110553</strain>
    </source>
</reference>
<dbReference type="InterPro" id="IPR045851">
    <property type="entry name" value="AMP-bd_C_sf"/>
</dbReference>